<reference evidence="2" key="1">
    <citation type="submission" date="2020-11" db="EMBL/GenBank/DDBJ databases">
        <authorList>
            <consortium name="DOE Joint Genome Institute"/>
            <person name="Ahrendt S."/>
            <person name="Riley R."/>
            <person name="Andreopoulos W."/>
            <person name="Labutti K."/>
            <person name="Pangilinan J."/>
            <person name="Ruiz-Duenas F.J."/>
            <person name="Barrasa J.M."/>
            <person name="Sanchez-Garcia M."/>
            <person name="Camarero S."/>
            <person name="Miyauchi S."/>
            <person name="Serrano A."/>
            <person name="Linde D."/>
            <person name="Babiker R."/>
            <person name="Drula E."/>
            <person name="Ayuso-Fernandez I."/>
            <person name="Pacheco R."/>
            <person name="Padilla G."/>
            <person name="Ferreira P."/>
            <person name="Barriuso J."/>
            <person name="Kellner H."/>
            <person name="Castanera R."/>
            <person name="Alfaro M."/>
            <person name="Ramirez L."/>
            <person name="Pisabarro A.G."/>
            <person name="Kuo A."/>
            <person name="Tritt A."/>
            <person name="Lipzen A."/>
            <person name="He G."/>
            <person name="Yan M."/>
            <person name="Ng V."/>
            <person name="Cullen D."/>
            <person name="Martin F."/>
            <person name="Rosso M.-N."/>
            <person name="Henrissat B."/>
            <person name="Hibbett D."/>
            <person name="Martinez A.T."/>
            <person name="Grigoriev I.V."/>
        </authorList>
    </citation>
    <scope>NUCLEOTIDE SEQUENCE</scope>
    <source>
        <strain evidence="2">AH 40177</strain>
    </source>
</reference>
<sequence>MLVVTAVCLFITTVGSVMWAVQYPGPYWTLQNTQTGGFLMLSNVNNPVGKRVEMGSFQIGWKLAPHGRNTFIVNRGPAVALNHSNSGSSTLQLVSGSYNQVYEFRPVP</sequence>
<keyword evidence="3" id="KW-1185">Reference proteome</keyword>
<gene>
    <name evidence="2" type="ORF">BDP27DRAFT_111446</name>
</gene>
<evidence type="ECO:0000313" key="3">
    <source>
        <dbReference type="Proteomes" id="UP000772434"/>
    </source>
</evidence>
<organism evidence="2 3">
    <name type="scientific">Rhodocollybia butyracea</name>
    <dbReference type="NCBI Taxonomy" id="206335"/>
    <lineage>
        <taxon>Eukaryota</taxon>
        <taxon>Fungi</taxon>
        <taxon>Dikarya</taxon>
        <taxon>Basidiomycota</taxon>
        <taxon>Agaricomycotina</taxon>
        <taxon>Agaricomycetes</taxon>
        <taxon>Agaricomycetidae</taxon>
        <taxon>Agaricales</taxon>
        <taxon>Marasmiineae</taxon>
        <taxon>Omphalotaceae</taxon>
        <taxon>Rhodocollybia</taxon>
    </lineage>
</organism>
<dbReference type="EMBL" id="JADNRY010000112">
    <property type="protein sequence ID" value="KAF9064933.1"/>
    <property type="molecule type" value="Genomic_DNA"/>
</dbReference>
<dbReference type="Gene3D" id="2.80.10.50">
    <property type="match status" value="1"/>
</dbReference>
<comment type="caution">
    <text evidence="2">The sequence shown here is derived from an EMBL/GenBank/DDBJ whole genome shotgun (WGS) entry which is preliminary data.</text>
</comment>
<feature type="signal peptide" evidence="1">
    <location>
        <begin position="1"/>
        <end position="16"/>
    </location>
</feature>
<accession>A0A9P5PKA4</accession>
<keyword evidence="1" id="KW-0732">Signal</keyword>
<feature type="chain" id="PRO_5040335405" evidence="1">
    <location>
        <begin position="17"/>
        <end position="108"/>
    </location>
</feature>
<dbReference type="AlphaFoldDB" id="A0A9P5PKA4"/>
<evidence type="ECO:0000313" key="2">
    <source>
        <dbReference type="EMBL" id="KAF9064933.1"/>
    </source>
</evidence>
<evidence type="ECO:0000256" key="1">
    <source>
        <dbReference type="SAM" id="SignalP"/>
    </source>
</evidence>
<name>A0A9P5PKA4_9AGAR</name>
<protein>
    <submittedName>
        <fullName evidence="2">Uncharacterized protein</fullName>
    </submittedName>
</protein>
<dbReference type="Proteomes" id="UP000772434">
    <property type="component" value="Unassembled WGS sequence"/>
</dbReference>
<proteinExistence type="predicted"/>